<evidence type="ECO:0000256" key="1">
    <source>
        <dbReference type="ARBA" id="ARBA00023015"/>
    </source>
</evidence>
<keyword evidence="3" id="KW-0804">Transcription</keyword>
<dbReference type="InterPro" id="IPR009057">
    <property type="entry name" value="Homeodomain-like_sf"/>
</dbReference>
<dbReference type="AlphaFoldDB" id="A0A2S9J2W2"/>
<keyword evidence="6" id="KW-1185">Reference proteome</keyword>
<reference evidence="5 6" key="1">
    <citation type="submission" date="2018-02" db="EMBL/GenBank/DDBJ databases">
        <title>The draft genome of Sphingobacterium sp. 5JN-11.</title>
        <authorList>
            <person name="Liu L."/>
            <person name="Li L."/>
            <person name="Liang L."/>
            <person name="Zhang X."/>
            <person name="Wang T."/>
        </authorList>
    </citation>
    <scope>NUCLEOTIDE SEQUENCE [LARGE SCALE GENOMIC DNA]</scope>
    <source>
        <strain evidence="5 6">5JN-11</strain>
    </source>
</reference>
<dbReference type="OrthoDB" id="2666928at2"/>
<dbReference type="SUPFAM" id="SSF46689">
    <property type="entry name" value="Homeodomain-like"/>
    <property type="match status" value="1"/>
</dbReference>
<dbReference type="PROSITE" id="PS01124">
    <property type="entry name" value="HTH_ARAC_FAMILY_2"/>
    <property type="match status" value="1"/>
</dbReference>
<keyword evidence="1" id="KW-0805">Transcription regulation</keyword>
<evidence type="ECO:0000256" key="3">
    <source>
        <dbReference type="ARBA" id="ARBA00023163"/>
    </source>
</evidence>
<dbReference type="EMBL" id="PVBQ01000008">
    <property type="protein sequence ID" value="PRD47115.1"/>
    <property type="molecule type" value="Genomic_DNA"/>
</dbReference>
<dbReference type="PANTHER" id="PTHR43280">
    <property type="entry name" value="ARAC-FAMILY TRANSCRIPTIONAL REGULATOR"/>
    <property type="match status" value="1"/>
</dbReference>
<dbReference type="InterPro" id="IPR018060">
    <property type="entry name" value="HTH_AraC"/>
</dbReference>
<dbReference type="GO" id="GO:0043565">
    <property type="term" value="F:sequence-specific DNA binding"/>
    <property type="evidence" value="ECO:0007669"/>
    <property type="project" value="InterPro"/>
</dbReference>
<proteinExistence type="predicted"/>
<dbReference type="Pfam" id="PF12833">
    <property type="entry name" value="HTH_18"/>
    <property type="match status" value="1"/>
</dbReference>
<organism evidence="5 6">
    <name type="scientific">Sphingobacterium haloxyli</name>
    <dbReference type="NCBI Taxonomy" id="2100533"/>
    <lineage>
        <taxon>Bacteria</taxon>
        <taxon>Pseudomonadati</taxon>
        <taxon>Bacteroidota</taxon>
        <taxon>Sphingobacteriia</taxon>
        <taxon>Sphingobacteriales</taxon>
        <taxon>Sphingobacteriaceae</taxon>
        <taxon>Sphingobacterium</taxon>
    </lineage>
</organism>
<evidence type="ECO:0000313" key="5">
    <source>
        <dbReference type="EMBL" id="PRD47115.1"/>
    </source>
</evidence>
<sequence>MFKTNFVHFSDDHVIYNCRPFDGYLAFLPQPIETAPETHLSYRSFGGKDFCWFEFKDTKLSADLSMQITAPGNYLWLLINMRTGISLTLDTRHLVPNDMLLCYQTLIDDHMISLDNNSSWFLLVGMDGLKLQELTTEYAQLKPLFATVAEEDISHRIIGTMNLHAKLKRILNGLQQMEFRPFSTYYQLANWNIRFFRHVFQEMEPPSIDRTDHEIELYYKAMAYIRDNFYDDQINIKTVASALHVSESTLKRAFQDKPFKVTEQIIEFRLQEAKECIRNSDKPIATIASSLNFACPKNFKRLFIKRFMISPLQYRDSMRLKRLF</sequence>
<feature type="domain" description="HTH araC/xylS-type" evidence="4">
    <location>
        <begin position="219"/>
        <end position="317"/>
    </location>
</feature>
<name>A0A2S9J2W2_9SPHI</name>
<evidence type="ECO:0000259" key="4">
    <source>
        <dbReference type="PROSITE" id="PS01124"/>
    </source>
</evidence>
<protein>
    <recommendedName>
        <fullName evidence="4">HTH araC/xylS-type domain-containing protein</fullName>
    </recommendedName>
</protein>
<dbReference type="PANTHER" id="PTHR43280:SF10">
    <property type="entry name" value="REGULATORY PROTEIN POCR"/>
    <property type="match status" value="1"/>
</dbReference>
<gene>
    <name evidence="5" type="ORF">C5745_11905</name>
</gene>
<dbReference type="Gene3D" id="1.10.10.60">
    <property type="entry name" value="Homeodomain-like"/>
    <property type="match status" value="1"/>
</dbReference>
<evidence type="ECO:0000256" key="2">
    <source>
        <dbReference type="ARBA" id="ARBA00023125"/>
    </source>
</evidence>
<comment type="caution">
    <text evidence="5">The sequence shown here is derived from an EMBL/GenBank/DDBJ whole genome shotgun (WGS) entry which is preliminary data.</text>
</comment>
<accession>A0A2S9J2W2</accession>
<dbReference type="RefSeq" id="WP_105717232.1">
    <property type="nucleotide sequence ID" value="NZ_PVBQ01000008.1"/>
</dbReference>
<dbReference type="Proteomes" id="UP000239711">
    <property type="component" value="Unassembled WGS sequence"/>
</dbReference>
<evidence type="ECO:0000313" key="6">
    <source>
        <dbReference type="Proteomes" id="UP000239711"/>
    </source>
</evidence>
<dbReference type="GO" id="GO:0003700">
    <property type="term" value="F:DNA-binding transcription factor activity"/>
    <property type="evidence" value="ECO:0007669"/>
    <property type="project" value="InterPro"/>
</dbReference>
<dbReference type="SMART" id="SM00342">
    <property type="entry name" value="HTH_ARAC"/>
    <property type="match status" value="1"/>
</dbReference>
<keyword evidence="2" id="KW-0238">DNA-binding</keyword>